<reference evidence="1" key="1">
    <citation type="submission" date="2014-09" db="EMBL/GenBank/DDBJ databases">
        <authorList>
            <person name="Magalhaes I.L.F."/>
            <person name="Oliveira U."/>
            <person name="Santos F.R."/>
            <person name="Vidigal T.H.D.A."/>
            <person name="Brescovit A.D."/>
            <person name="Santos A.J."/>
        </authorList>
    </citation>
    <scope>NUCLEOTIDE SEQUENCE</scope>
    <source>
        <tissue evidence="1">Shoot tissue taken approximately 20 cm above the soil surface</tissue>
    </source>
</reference>
<name>A0A0A8ZMQ2_ARUDO</name>
<reference evidence="1" key="2">
    <citation type="journal article" date="2015" name="Data Brief">
        <title>Shoot transcriptome of the giant reed, Arundo donax.</title>
        <authorList>
            <person name="Barrero R.A."/>
            <person name="Guerrero F.D."/>
            <person name="Moolhuijzen P."/>
            <person name="Goolsby J.A."/>
            <person name="Tidwell J."/>
            <person name="Bellgard S.E."/>
            <person name="Bellgard M.I."/>
        </authorList>
    </citation>
    <scope>NUCLEOTIDE SEQUENCE</scope>
    <source>
        <tissue evidence="1">Shoot tissue taken approximately 20 cm above the soil surface</tissue>
    </source>
</reference>
<protein>
    <submittedName>
        <fullName evidence="1">Uncharacterized protein</fullName>
    </submittedName>
</protein>
<sequence length="11" mass="1254">MHQQGGLSFSY</sequence>
<evidence type="ECO:0000313" key="1">
    <source>
        <dbReference type="EMBL" id="JAD40076.1"/>
    </source>
</evidence>
<organism evidence="1">
    <name type="scientific">Arundo donax</name>
    <name type="common">Giant reed</name>
    <name type="synonym">Donax arundinaceus</name>
    <dbReference type="NCBI Taxonomy" id="35708"/>
    <lineage>
        <taxon>Eukaryota</taxon>
        <taxon>Viridiplantae</taxon>
        <taxon>Streptophyta</taxon>
        <taxon>Embryophyta</taxon>
        <taxon>Tracheophyta</taxon>
        <taxon>Spermatophyta</taxon>
        <taxon>Magnoliopsida</taxon>
        <taxon>Liliopsida</taxon>
        <taxon>Poales</taxon>
        <taxon>Poaceae</taxon>
        <taxon>PACMAD clade</taxon>
        <taxon>Arundinoideae</taxon>
        <taxon>Arundineae</taxon>
        <taxon>Arundo</taxon>
    </lineage>
</organism>
<accession>A0A0A8ZMQ2</accession>
<dbReference type="EMBL" id="GBRH01257819">
    <property type="protein sequence ID" value="JAD40076.1"/>
    <property type="molecule type" value="Transcribed_RNA"/>
</dbReference>
<proteinExistence type="predicted"/>